<dbReference type="InterPro" id="IPR018989">
    <property type="entry name" value="DUF2001"/>
</dbReference>
<accession>A0A1S1V8V6</accession>
<name>A0A1S1V8V6_9FIRM</name>
<dbReference type="OrthoDB" id="1697482at2"/>
<dbReference type="AlphaFoldDB" id="A0A1S1V8V6"/>
<dbReference type="InterPro" id="IPR038628">
    <property type="entry name" value="XkdM-like_sf"/>
</dbReference>
<protein>
    <recommendedName>
        <fullName evidence="3">Phage-like element PBSX protein XkdM</fullName>
    </recommendedName>
</protein>
<comment type="caution">
    <text evidence="1">The sequence shown here is derived from an EMBL/GenBank/DDBJ whole genome shotgun (WGS) entry which is preliminary data.</text>
</comment>
<evidence type="ECO:0000313" key="1">
    <source>
        <dbReference type="EMBL" id="OHW62169.1"/>
    </source>
</evidence>
<dbReference type="Pfam" id="PF09393">
    <property type="entry name" value="DUF2001"/>
    <property type="match status" value="1"/>
</dbReference>
<gene>
    <name evidence="1" type="ORF">EUAN_12380</name>
</gene>
<reference evidence="1 2" key="1">
    <citation type="submission" date="2016-09" db="EMBL/GenBank/DDBJ databases">
        <title>Genome sequence of Eubacterium angustum.</title>
        <authorList>
            <person name="Poehlein A."/>
            <person name="Daniel R."/>
        </authorList>
    </citation>
    <scope>NUCLEOTIDE SEQUENCE [LARGE SCALE GENOMIC DNA]</scope>
    <source>
        <strain evidence="1 2">DSM 1989</strain>
    </source>
</reference>
<dbReference type="Gene3D" id="2.30.110.40">
    <property type="entry name" value="Phage tail tube protein"/>
    <property type="match status" value="1"/>
</dbReference>
<dbReference type="Proteomes" id="UP000180254">
    <property type="component" value="Unassembled WGS sequence"/>
</dbReference>
<proteinExistence type="predicted"/>
<evidence type="ECO:0000313" key="2">
    <source>
        <dbReference type="Proteomes" id="UP000180254"/>
    </source>
</evidence>
<organism evidence="1 2">
    <name type="scientific">Andreesenia angusta</name>
    <dbReference type="NCBI Taxonomy" id="39480"/>
    <lineage>
        <taxon>Bacteria</taxon>
        <taxon>Bacillati</taxon>
        <taxon>Bacillota</taxon>
        <taxon>Tissierellia</taxon>
        <taxon>Tissierellales</taxon>
        <taxon>Gottschalkiaceae</taxon>
        <taxon>Andreesenia</taxon>
    </lineage>
</organism>
<evidence type="ECO:0008006" key="3">
    <source>
        <dbReference type="Google" id="ProtNLM"/>
    </source>
</evidence>
<dbReference type="RefSeq" id="WP_071062760.1">
    <property type="nucleotide sequence ID" value="NZ_MKIE01000004.1"/>
</dbReference>
<keyword evidence="2" id="KW-1185">Reference proteome</keyword>
<dbReference type="EMBL" id="MKIE01000004">
    <property type="protein sequence ID" value="OHW62169.1"/>
    <property type="molecule type" value="Genomic_DNA"/>
</dbReference>
<sequence>MSDKLRGLRVLSGAHGTVHWDGEPIMEVESVNAKVIANREEIIFGMDVDSKVHSYKGEGTLIVKHVYSRGKKKLLEAVRDGKDFRSTLSVANADKDAVGGQIERTNLSNVWFNEFSLTGFERGAVTKEEFPFGFTPSDAQIAEAIL</sequence>
<dbReference type="STRING" id="39480.EUAN_12380"/>
<dbReference type="SUPFAM" id="SSF69279">
    <property type="entry name" value="Phage tail proteins"/>
    <property type="match status" value="1"/>
</dbReference>